<evidence type="ECO:0000313" key="11">
    <source>
        <dbReference type="EMBL" id="KJF17832.1"/>
    </source>
</evidence>
<keyword evidence="4 7" id="KW-0238">DNA-binding</keyword>
<dbReference type="Gene3D" id="3.40.50.2300">
    <property type="match status" value="1"/>
</dbReference>
<dbReference type="FunFam" id="3.40.50.2300:FF:000001">
    <property type="entry name" value="DNA-binding response regulator PhoB"/>
    <property type="match status" value="1"/>
</dbReference>
<dbReference type="Gene3D" id="6.10.250.690">
    <property type="match status" value="1"/>
</dbReference>
<comment type="caution">
    <text evidence="11">The sequence shown here is derived from an EMBL/GenBank/DDBJ whole genome shotgun (WGS) entry which is preliminary data.</text>
</comment>
<feature type="domain" description="OmpR/PhoB-type" evidence="10">
    <location>
        <begin position="148"/>
        <end position="246"/>
    </location>
</feature>
<evidence type="ECO:0000313" key="12">
    <source>
        <dbReference type="Proteomes" id="UP000032360"/>
    </source>
</evidence>
<evidence type="ECO:0000256" key="6">
    <source>
        <dbReference type="PROSITE-ProRule" id="PRU00169"/>
    </source>
</evidence>
<evidence type="ECO:0000256" key="7">
    <source>
        <dbReference type="PROSITE-ProRule" id="PRU01091"/>
    </source>
</evidence>
<dbReference type="InterPro" id="IPR039420">
    <property type="entry name" value="WalR-like"/>
</dbReference>
<sequence>MTNLIPKVSTSREPKLSEPTTAPRVLVIDDESSITDLVSLALGFQGYKVEKASGAREGLEKVRSFSPDIILLDVMMPELDGFEVARRLRMEKIDTPIIFLTAKDTTEDKVSGLKIGGDDYVTKPFSLEELAARVDAIIRRTKKDNEISTRLVFADLILDLETHEVFRKGQQVELTSTEFNLLQYLMENARRVVSKSQILDHVWHYDFGGDANIVETYISYLRRKIDSDSEPSLIRTVRGAGYSMRMPNSYDAQ</sequence>
<evidence type="ECO:0000256" key="2">
    <source>
        <dbReference type="ARBA" id="ARBA00023012"/>
    </source>
</evidence>
<dbReference type="SMART" id="SM00448">
    <property type="entry name" value="REC"/>
    <property type="match status" value="1"/>
</dbReference>
<keyword evidence="2" id="KW-0902">Two-component regulatory system</keyword>
<accession>A0A0D8HJ94</accession>
<dbReference type="InterPro" id="IPR001867">
    <property type="entry name" value="OmpR/PhoB-type_DNA-bd"/>
</dbReference>
<reference evidence="11 12" key="1">
    <citation type="submission" date="2015-01" db="EMBL/GenBank/DDBJ databases">
        <title>Draft genome of the acidophilic iron oxidizer Acidithrix ferrooxidans strain Py-F3.</title>
        <authorList>
            <person name="Poehlein A."/>
            <person name="Eisen S."/>
            <person name="Schloemann M."/>
            <person name="Johnson B.D."/>
            <person name="Daniel R."/>
            <person name="Muehling M."/>
        </authorList>
    </citation>
    <scope>NUCLEOTIDE SEQUENCE [LARGE SCALE GENOMIC DNA]</scope>
    <source>
        <strain evidence="11 12">Py-F3</strain>
    </source>
</reference>
<dbReference type="Gene3D" id="1.10.10.10">
    <property type="entry name" value="Winged helix-like DNA-binding domain superfamily/Winged helix DNA-binding domain"/>
    <property type="match status" value="1"/>
</dbReference>
<evidence type="ECO:0000259" key="10">
    <source>
        <dbReference type="PROSITE" id="PS51755"/>
    </source>
</evidence>
<dbReference type="PANTHER" id="PTHR48111:SF28">
    <property type="entry name" value="TRANSCRIPTIONAL REGULATORY PROTEIN TCRX-RELATED"/>
    <property type="match status" value="1"/>
</dbReference>
<name>A0A0D8HJ94_9ACTN</name>
<keyword evidence="5" id="KW-0804">Transcription</keyword>
<evidence type="ECO:0000256" key="1">
    <source>
        <dbReference type="ARBA" id="ARBA00022553"/>
    </source>
</evidence>
<dbReference type="GO" id="GO:0006355">
    <property type="term" value="P:regulation of DNA-templated transcription"/>
    <property type="evidence" value="ECO:0007669"/>
    <property type="project" value="InterPro"/>
</dbReference>
<dbReference type="Proteomes" id="UP000032360">
    <property type="component" value="Unassembled WGS sequence"/>
</dbReference>
<dbReference type="SMART" id="SM00862">
    <property type="entry name" value="Trans_reg_C"/>
    <property type="match status" value="1"/>
</dbReference>
<dbReference type="Pfam" id="PF00072">
    <property type="entry name" value="Response_reg"/>
    <property type="match status" value="1"/>
</dbReference>
<organism evidence="11 12">
    <name type="scientific">Acidithrix ferrooxidans</name>
    <dbReference type="NCBI Taxonomy" id="1280514"/>
    <lineage>
        <taxon>Bacteria</taxon>
        <taxon>Bacillati</taxon>
        <taxon>Actinomycetota</taxon>
        <taxon>Acidimicrobiia</taxon>
        <taxon>Acidimicrobiales</taxon>
        <taxon>Acidimicrobiaceae</taxon>
        <taxon>Acidithrix</taxon>
    </lineage>
</organism>
<proteinExistence type="predicted"/>
<dbReference type="CDD" id="cd00383">
    <property type="entry name" value="trans_reg_C"/>
    <property type="match status" value="1"/>
</dbReference>
<dbReference type="GO" id="GO:0005829">
    <property type="term" value="C:cytosol"/>
    <property type="evidence" value="ECO:0007669"/>
    <property type="project" value="TreeGrafter"/>
</dbReference>
<dbReference type="InterPro" id="IPR001789">
    <property type="entry name" value="Sig_transdc_resp-reg_receiver"/>
</dbReference>
<dbReference type="SUPFAM" id="SSF52172">
    <property type="entry name" value="CheY-like"/>
    <property type="match status" value="1"/>
</dbReference>
<dbReference type="EMBL" id="JXYS01000029">
    <property type="protein sequence ID" value="KJF17832.1"/>
    <property type="molecule type" value="Genomic_DNA"/>
</dbReference>
<keyword evidence="12" id="KW-1185">Reference proteome</keyword>
<dbReference type="GO" id="GO:0000976">
    <property type="term" value="F:transcription cis-regulatory region binding"/>
    <property type="evidence" value="ECO:0007669"/>
    <property type="project" value="TreeGrafter"/>
</dbReference>
<dbReference type="AlphaFoldDB" id="A0A0D8HJ94"/>
<protein>
    <submittedName>
        <fullName evidence="11">Putative transcriptional regulatory protein TcrX</fullName>
    </submittedName>
</protein>
<feature type="DNA-binding region" description="OmpR/PhoB-type" evidence="7">
    <location>
        <begin position="148"/>
        <end position="246"/>
    </location>
</feature>
<feature type="region of interest" description="Disordered" evidence="8">
    <location>
        <begin position="1"/>
        <end position="20"/>
    </location>
</feature>
<keyword evidence="3" id="KW-0805">Transcription regulation</keyword>
<dbReference type="PROSITE" id="PS51755">
    <property type="entry name" value="OMPR_PHOB"/>
    <property type="match status" value="1"/>
</dbReference>
<evidence type="ECO:0000256" key="5">
    <source>
        <dbReference type="ARBA" id="ARBA00023163"/>
    </source>
</evidence>
<evidence type="ECO:0000259" key="9">
    <source>
        <dbReference type="PROSITE" id="PS50110"/>
    </source>
</evidence>
<dbReference type="PANTHER" id="PTHR48111">
    <property type="entry name" value="REGULATOR OF RPOS"/>
    <property type="match status" value="1"/>
</dbReference>
<gene>
    <name evidence="11" type="primary">tcrX1</name>
    <name evidence="11" type="ORF">AXFE_13290</name>
</gene>
<dbReference type="STRING" id="1280514.AXFE_13290"/>
<dbReference type="Pfam" id="PF00486">
    <property type="entry name" value="Trans_reg_C"/>
    <property type="match status" value="1"/>
</dbReference>
<evidence type="ECO:0000256" key="4">
    <source>
        <dbReference type="ARBA" id="ARBA00023125"/>
    </source>
</evidence>
<dbReference type="PATRIC" id="fig|1280514.3.peg.1730"/>
<evidence type="ECO:0000256" key="3">
    <source>
        <dbReference type="ARBA" id="ARBA00023015"/>
    </source>
</evidence>
<dbReference type="FunFam" id="1.10.10.10:FF:000005">
    <property type="entry name" value="Two-component system response regulator"/>
    <property type="match status" value="1"/>
</dbReference>
<dbReference type="PROSITE" id="PS50110">
    <property type="entry name" value="RESPONSE_REGULATORY"/>
    <property type="match status" value="1"/>
</dbReference>
<dbReference type="GO" id="GO:0032993">
    <property type="term" value="C:protein-DNA complex"/>
    <property type="evidence" value="ECO:0007669"/>
    <property type="project" value="TreeGrafter"/>
</dbReference>
<feature type="domain" description="Response regulatory" evidence="9">
    <location>
        <begin position="24"/>
        <end position="138"/>
    </location>
</feature>
<dbReference type="GO" id="GO:0000156">
    <property type="term" value="F:phosphorelay response regulator activity"/>
    <property type="evidence" value="ECO:0007669"/>
    <property type="project" value="TreeGrafter"/>
</dbReference>
<dbReference type="InterPro" id="IPR011006">
    <property type="entry name" value="CheY-like_superfamily"/>
</dbReference>
<keyword evidence="1 6" id="KW-0597">Phosphoprotein</keyword>
<dbReference type="InterPro" id="IPR036388">
    <property type="entry name" value="WH-like_DNA-bd_sf"/>
</dbReference>
<evidence type="ECO:0000256" key="8">
    <source>
        <dbReference type="SAM" id="MobiDB-lite"/>
    </source>
</evidence>
<feature type="modified residue" description="4-aspartylphosphate" evidence="6">
    <location>
        <position position="73"/>
    </location>
</feature>